<dbReference type="InterPro" id="IPR041366">
    <property type="entry name" value="Pre-PUA"/>
</dbReference>
<dbReference type="SUPFAM" id="SSF88697">
    <property type="entry name" value="PUA domain-like"/>
    <property type="match status" value="1"/>
</dbReference>
<evidence type="ECO:0000256" key="1">
    <source>
        <dbReference type="ARBA" id="ARBA00022490"/>
    </source>
</evidence>
<reference evidence="4 5" key="1">
    <citation type="submission" date="2016-02" db="EMBL/GenBank/DDBJ databases">
        <title>Comparative genomic and transcriptomic foundation for Pichia pastoris.</title>
        <authorList>
            <person name="Love K.R."/>
            <person name="Shah K.A."/>
            <person name="Whittaker C.A."/>
            <person name="Wu J."/>
            <person name="Bartlett M.C."/>
            <person name="Ma D."/>
            <person name="Leeson R.L."/>
            <person name="Priest M."/>
            <person name="Young S.K."/>
            <person name="Love J.C."/>
        </authorList>
    </citation>
    <scope>NUCLEOTIDE SEQUENCE [LARGE SCALE GENOMIC DNA]</scope>
    <source>
        <strain evidence="4 5">ATCC 28485</strain>
    </source>
</reference>
<dbReference type="PROSITE" id="PS50890">
    <property type="entry name" value="PUA"/>
    <property type="match status" value="1"/>
</dbReference>
<protein>
    <submittedName>
        <fullName evidence="4">BA75_00508T0</fullName>
    </submittedName>
</protein>
<feature type="domain" description="SUI1" evidence="3">
    <location>
        <begin position="477"/>
        <end position="549"/>
    </location>
</feature>
<dbReference type="Pfam" id="PF26292">
    <property type="entry name" value="PUA_elF2D"/>
    <property type="match status" value="1"/>
</dbReference>
<feature type="region of interest" description="Disordered" evidence="2">
    <location>
        <begin position="204"/>
        <end position="237"/>
    </location>
</feature>
<dbReference type="CDD" id="cd21156">
    <property type="entry name" value="PUA_eIF2d-like"/>
    <property type="match status" value="1"/>
</dbReference>
<dbReference type="AlphaFoldDB" id="A0A1B2J9X7"/>
<accession>A0A1B2J9X7</accession>
<dbReference type="InterPro" id="IPR039757">
    <property type="entry name" value="EIF2D"/>
</dbReference>
<dbReference type="InterPro" id="IPR036877">
    <property type="entry name" value="SUI1_dom_sf"/>
</dbReference>
<evidence type="ECO:0000313" key="4">
    <source>
        <dbReference type="EMBL" id="ANZ74762.1"/>
    </source>
</evidence>
<dbReference type="InterPro" id="IPR001950">
    <property type="entry name" value="SUI1"/>
</dbReference>
<keyword evidence="1" id="KW-0963">Cytoplasm</keyword>
<dbReference type="Pfam" id="PF26291">
    <property type="entry name" value="SWIB_eIF2D"/>
    <property type="match status" value="1"/>
</dbReference>
<dbReference type="PROSITE" id="PS50296">
    <property type="entry name" value="SUI1"/>
    <property type="match status" value="1"/>
</dbReference>
<dbReference type="InterPro" id="IPR048248">
    <property type="entry name" value="PUA_eIF2d-like"/>
</dbReference>
<organism evidence="4 5">
    <name type="scientific">Komagataella pastoris</name>
    <name type="common">Yeast</name>
    <name type="synonym">Pichia pastoris</name>
    <dbReference type="NCBI Taxonomy" id="4922"/>
    <lineage>
        <taxon>Eukaryota</taxon>
        <taxon>Fungi</taxon>
        <taxon>Dikarya</taxon>
        <taxon>Ascomycota</taxon>
        <taxon>Saccharomycotina</taxon>
        <taxon>Pichiomycetes</taxon>
        <taxon>Pichiales</taxon>
        <taxon>Pichiaceae</taxon>
        <taxon>Komagataella</taxon>
    </lineage>
</organism>
<dbReference type="PANTHER" id="PTHR12217">
    <property type="entry name" value="EUKARYOTIC TRANSLATION INITIATION FACTOR 2D"/>
    <property type="match status" value="1"/>
</dbReference>
<dbReference type="InterPro" id="IPR057429">
    <property type="entry name" value="WH_eIF2D"/>
</dbReference>
<evidence type="ECO:0000256" key="2">
    <source>
        <dbReference type="SAM" id="MobiDB-lite"/>
    </source>
</evidence>
<sequence>MFKKDPDLKPLSNLKNSDRKKLFAKVAEDYKVSNVPIDYLFPSDSKQGNFKSPLKISGTIYTDAECTPSWFKTKDSNVLPSIITLWRYPALIPIVLTNDMVIGKLINGADLMLPGCIPPFDSRCLKGSIVGVASYKQPNVVYAVGECLLDLSQVEETVGKSGVAVRVYHHFEDHLCQLAKITLKPPKEEEVVENFLQFQDVTTEETSVEEDGLHKNAEAPNSDVQDESAENNEVSNSSELAEVLTELSVEDVDVFFERALLQTITQDKVSLPISASNFMNHILKNMPSMDSNLVTIKKTSWKKTSKYLKAMQKLKLLDLKGKGEDLTIISLASSGNEKVRKFVPYTVKSVNSFKQSQSKPSKDKLTILFYYKPNSCTRSFFNDNDKMTNVLYSQQELKDILNEYIRSKDLVREKNKVFLNPPLQEIVRLKDGRTIARDKIFSEFLKGFTISHKIIPINTPSEEVESIKTKKGNVPKVEIVTEMRIGRKVVTRVSNFEAYHIKAQELANELRVKCSGSTNIGENIQNKSSEVTVQGPHEKIVQDLLVAKGLSPAWFNVTNKLKAKKKRT</sequence>
<dbReference type="Pfam" id="PF25304">
    <property type="entry name" value="WHD_eIF2D"/>
    <property type="match status" value="1"/>
</dbReference>
<dbReference type="OrthoDB" id="199771at2759"/>
<dbReference type="InterPro" id="IPR036885">
    <property type="entry name" value="SWIB_MDM2_dom_sf"/>
</dbReference>
<gene>
    <name evidence="4" type="primary">TMA64</name>
    <name evidence="4" type="ORF">ATY40_BA7500508</name>
</gene>
<dbReference type="SUPFAM" id="SSF47592">
    <property type="entry name" value="SWIB/MDM2 domain"/>
    <property type="match status" value="1"/>
</dbReference>
<dbReference type="EMBL" id="CP014584">
    <property type="protein sequence ID" value="ANZ74762.1"/>
    <property type="molecule type" value="Genomic_DNA"/>
</dbReference>
<dbReference type="CDD" id="cd11610">
    <property type="entry name" value="eIF2D_N"/>
    <property type="match status" value="1"/>
</dbReference>
<dbReference type="FunFam" id="3.30.780.10:FF:000008">
    <property type="entry name" value="eukaryotic translation initiation factor 2D"/>
    <property type="match status" value="1"/>
</dbReference>
<dbReference type="InterPro" id="IPR058886">
    <property type="entry name" value="SWIB_eIF2D"/>
</dbReference>
<evidence type="ECO:0000259" key="3">
    <source>
        <dbReference type="PROSITE" id="PS50296"/>
    </source>
</evidence>
<dbReference type="PANTHER" id="PTHR12217:SF4">
    <property type="entry name" value="EUKARYOTIC TRANSLATION INITIATION FACTOR 2D"/>
    <property type="match status" value="1"/>
</dbReference>
<dbReference type="CDD" id="cd11608">
    <property type="entry name" value="eIF2D_C"/>
    <property type="match status" value="1"/>
</dbReference>
<name>A0A1B2J9X7_PICPA</name>
<keyword evidence="5" id="KW-1185">Reference proteome</keyword>
<proteinExistence type="predicted"/>
<dbReference type="Proteomes" id="UP000094565">
    <property type="component" value="Chromosome 1"/>
</dbReference>
<dbReference type="InterPro" id="IPR015947">
    <property type="entry name" value="PUA-like_sf"/>
</dbReference>
<dbReference type="InterPro" id="IPR048247">
    <property type="entry name" value="eIF2D_N"/>
</dbReference>
<dbReference type="Pfam" id="PF17832">
    <property type="entry name" value="Pre-PUA"/>
    <property type="match status" value="1"/>
</dbReference>
<dbReference type="Gene3D" id="3.30.780.10">
    <property type="entry name" value="SUI1-like domain"/>
    <property type="match status" value="1"/>
</dbReference>
<dbReference type="Pfam" id="PF01253">
    <property type="entry name" value="SUI1"/>
    <property type="match status" value="1"/>
</dbReference>
<dbReference type="GO" id="GO:0003743">
    <property type="term" value="F:translation initiation factor activity"/>
    <property type="evidence" value="ECO:0007669"/>
    <property type="project" value="InterPro"/>
</dbReference>
<dbReference type="GO" id="GO:0001731">
    <property type="term" value="P:formation of translation preinitiation complex"/>
    <property type="evidence" value="ECO:0007669"/>
    <property type="project" value="InterPro"/>
</dbReference>
<dbReference type="SUPFAM" id="SSF55159">
    <property type="entry name" value="eIF1-like"/>
    <property type="match status" value="1"/>
</dbReference>
<dbReference type="InterPro" id="IPR039759">
    <property type="entry name" value="eIF2D_SUI1"/>
</dbReference>
<evidence type="ECO:0000313" key="5">
    <source>
        <dbReference type="Proteomes" id="UP000094565"/>
    </source>
</evidence>
<dbReference type="Gene3D" id="3.10.400.20">
    <property type="match status" value="1"/>
</dbReference>